<evidence type="ECO:0000256" key="3">
    <source>
        <dbReference type="ARBA" id="ARBA00022723"/>
    </source>
</evidence>
<dbReference type="SUPFAM" id="SSF52540">
    <property type="entry name" value="P-loop containing nucleoside triphosphate hydrolases"/>
    <property type="match status" value="1"/>
</dbReference>
<dbReference type="PATRIC" id="fig|1618667.3.peg.478"/>
<feature type="domain" description="Primosomal protein N C-terminal" evidence="12">
    <location>
        <begin position="554"/>
        <end position="632"/>
    </location>
</feature>
<dbReference type="InterPro" id="IPR027417">
    <property type="entry name" value="P-loop_NTPase"/>
</dbReference>
<dbReference type="InterPro" id="IPR005259">
    <property type="entry name" value="PriA"/>
</dbReference>
<dbReference type="Gene3D" id="3.40.50.300">
    <property type="entry name" value="P-loop containing nucleotide triphosphate hydrolases"/>
    <property type="match status" value="1"/>
</dbReference>
<organism evidence="13 14">
    <name type="scientific">Candidatus Jorgensenbacteria bacterium GW2011_GWF2_41_8</name>
    <dbReference type="NCBI Taxonomy" id="1618667"/>
    <lineage>
        <taxon>Bacteria</taxon>
        <taxon>Candidatus Joergenseniibacteriota</taxon>
    </lineage>
</organism>
<evidence type="ECO:0000256" key="9">
    <source>
        <dbReference type="ARBA" id="ARBA00023125"/>
    </source>
</evidence>
<evidence type="ECO:0000313" key="13">
    <source>
        <dbReference type="EMBL" id="KKS24131.1"/>
    </source>
</evidence>
<evidence type="ECO:0000256" key="8">
    <source>
        <dbReference type="ARBA" id="ARBA00022840"/>
    </source>
</evidence>
<feature type="domain" description="Primosomal protein N' 3' DNA-binding" evidence="11">
    <location>
        <begin position="12"/>
        <end position="108"/>
    </location>
</feature>
<evidence type="ECO:0000313" key="14">
    <source>
        <dbReference type="Proteomes" id="UP000033856"/>
    </source>
</evidence>
<dbReference type="NCBIfam" id="TIGR00595">
    <property type="entry name" value="priA"/>
    <property type="match status" value="1"/>
</dbReference>
<name>A0A0G0ZQ34_9BACT</name>
<keyword evidence="5" id="KW-0378">Hydrolase</keyword>
<evidence type="ECO:0000256" key="10">
    <source>
        <dbReference type="ARBA" id="ARBA00023235"/>
    </source>
</evidence>
<dbReference type="GO" id="GO:0005524">
    <property type="term" value="F:ATP binding"/>
    <property type="evidence" value="ECO:0007669"/>
    <property type="project" value="UniProtKB-KW"/>
</dbReference>
<keyword evidence="1" id="KW-0639">Primosome</keyword>
<keyword evidence="9" id="KW-0238">DNA-binding</keyword>
<dbReference type="Gene3D" id="3.40.1440.60">
    <property type="entry name" value="PriA, 3(prime) DNA-binding domain"/>
    <property type="match status" value="1"/>
</dbReference>
<evidence type="ECO:0000256" key="6">
    <source>
        <dbReference type="ARBA" id="ARBA00022806"/>
    </source>
</evidence>
<dbReference type="Pfam" id="PF17764">
    <property type="entry name" value="PriA_3primeBD"/>
    <property type="match status" value="1"/>
</dbReference>
<evidence type="ECO:0000256" key="1">
    <source>
        <dbReference type="ARBA" id="ARBA00022515"/>
    </source>
</evidence>
<evidence type="ECO:0000256" key="5">
    <source>
        <dbReference type="ARBA" id="ARBA00022801"/>
    </source>
</evidence>
<dbReference type="GO" id="GO:0006270">
    <property type="term" value="P:DNA replication initiation"/>
    <property type="evidence" value="ECO:0007669"/>
    <property type="project" value="TreeGrafter"/>
</dbReference>
<dbReference type="GO" id="GO:0006302">
    <property type="term" value="P:double-strand break repair"/>
    <property type="evidence" value="ECO:0007669"/>
    <property type="project" value="InterPro"/>
</dbReference>
<dbReference type="InterPro" id="IPR041222">
    <property type="entry name" value="PriA_3primeBD"/>
</dbReference>
<dbReference type="Pfam" id="PF18074">
    <property type="entry name" value="PriA_C"/>
    <property type="match status" value="1"/>
</dbReference>
<keyword evidence="4" id="KW-0547">Nucleotide-binding</keyword>
<keyword evidence="2" id="KW-0235">DNA replication</keyword>
<keyword evidence="8" id="KW-0067">ATP-binding</keyword>
<keyword evidence="6" id="KW-0347">Helicase</keyword>
<keyword evidence="7" id="KW-0862">Zinc</keyword>
<dbReference type="EMBL" id="LCCD01000030">
    <property type="protein sequence ID" value="KKS24131.1"/>
    <property type="molecule type" value="Genomic_DNA"/>
</dbReference>
<evidence type="ECO:0000256" key="2">
    <source>
        <dbReference type="ARBA" id="ARBA00022705"/>
    </source>
</evidence>
<comment type="caution">
    <text evidence="13">The sequence shown here is derived from an EMBL/GenBank/DDBJ whole genome shotgun (WGS) entry which is preliminary data.</text>
</comment>
<sequence>MYVIEVIPLAVLPPNVPQILSYFFDRRLEKGAIVQISLNNRKVNAIVVSYAALESQKILLKKTGFQLKKLSSVVNEIPQVSAGQFQTALWLSKYYYAPLGLCLKTVLPPFFLKKKYELKTAAETVLPPQKSPGKPLIILSGAKDTLDNLMPHIKKSILNDGLASPAGGQVLFIVPEKINLEYLSAQLSDKYKTVVIHSGLSNKQYFESWVNASGGTAQIIIGTRQALFLSFKNLRLIIVDDPLNDAYKSDMSPRYNTPELAKHIAAAHGSKIIFTSSVIGIQNYNLIKNNKLAMNDTKTKNGVKLLIVNATEELKENNFSPLSRKLKEILVSRVKLANQKILIFSPRRGYSGIAVCQNCGLAVKCPDCAVAMRVHKTTDFILICHRCSRNQPIPQFCANCNSYKIKTAGQAGSQKIYDEIQRTFERNNISGIPVLILDSDIAKNETEEEEALEEIKKPRTSVLVATQMIFSRRYQLNFNLIGIINADALVNSPDYKTDEEFIYQMEKLKDFEPSEILIQTHNPEDAIFQTLQDAKYDKFYNNELQARQTFSYPPFSRLIKLSFKHKNQAKASFEARLLTEKLKRAAVQMKLEKTAKIIDASPASVERERGLYIFNIILKISPEFENIRELLKFVPAGWIIDADPKAII</sequence>
<keyword evidence="3" id="KW-0479">Metal-binding</keyword>
<evidence type="ECO:0000256" key="4">
    <source>
        <dbReference type="ARBA" id="ARBA00022741"/>
    </source>
</evidence>
<reference evidence="13 14" key="1">
    <citation type="journal article" date="2015" name="Nature">
        <title>rRNA introns, odd ribosomes, and small enigmatic genomes across a large radiation of phyla.</title>
        <authorList>
            <person name="Brown C.T."/>
            <person name="Hug L.A."/>
            <person name="Thomas B.C."/>
            <person name="Sharon I."/>
            <person name="Castelle C.J."/>
            <person name="Singh A."/>
            <person name="Wilkins M.J."/>
            <person name="Williams K.H."/>
            <person name="Banfield J.F."/>
        </authorList>
    </citation>
    <scope>NUCLEOTIDE SEQUENCE [LARGE SCALE GENOMIC DNA]</scope>
</reference>
<keyword evidence="10" id="KW-0413">Isomerase</keyword>
<dbReference type="GO" id="GO:0016787">
    <property type="term" value="F:hydrolase activity"/>
    <property type="evidence" value="ECO:0007669"/>
    <property type="project" value="UniProtKB-KW"/>
</dbReference>
<dbReference type="PANTHER" id="PTHR30580:SF0">
    <property type="entry name" value="PRIMOSOMAL PROTEIN N"/>
    <property type="match status" value="1"/>
</dbReference>
<dbReference type="Proteomes" id="UP000033856">
    <property type="component" value="Unassembled WGS sequence"/>
</dbReference>
<dbReference type="GO" id="GO:0043138">
    <property type="term" value="F:3'-5' DNA helicase activity"/>
    <property type="evidence" value="ECO:0007669"/>
    <property type="project" value="TreeGrafter"/>
</dbReference>
<dbReference type="InterPro" id="IPR041236">
    <property type="entry name" value="PriA_C"/>
</dbReference>
<accession>A0A0G0ZQ34</accession>
<gene>
    <name evidence="13" type="ORF">UU83_C0030G0012</name>
</gene>
<dbReference type="AlphaFoldDB" id="A0A0G0ZQ34"/>
<proteinExistence type="predicted"/>
<dbReference type="GO" id="GO:0006310">
    <property type="term" value="P:DNA recombination"/>
    <property type="evidence" value="ECO:0007669"/>
    <property type="project" value="InterPro"/>
</dbReference>
<evidence type="ECO:0000259" key="11">
    <source>
        <dbReference type="Pfam" id="PF17764"/>
    </source>
</evidence>
<dbReference type="GO" id="GO:0003677">
    <property type="term" value="F:DNA binding"/>
    <property type="evidence" value="ECO:0007669"/>
    <property type="project" value="UniProtKB-KW"/>
</dbReference>
<evidence type="ECO:0000259" key="12">
    <source>
        <dbReference type="Pfam" id="PF18074"/>
    </source>
</evidence>
<dbReference type="PANTHER" id="PTHR30580">
    <property type="entry name" value="PRIMOSOMAL PROTEIN N"/>
    <property type="match status" value="1"/>
</dbReference>
<evidence type="ECO:0000256" key="7">
    <source>
        <dbReference type="ARBA" id="ARBA00022833"/>
    </source>
</evidence>
<protein>
    <submittedName>
        <fullName evidence="13">Primosomal protein N</fullName>
    </submittedName>
</protein>
<dbReference type="InterPro" id="IPR042115">
    <property type="entry name" value="PriA_3primeBD_sf"/>
</dbReference>